<evidence type="ECO:0000256" key="1">
    <source>
        <dbReference type="ARBA" id="ARBA00022676"/>
    </source>
</evidence>
<keyword evidence="2 5" id="KW-0808">Transferase</keyword>
<reference evidence="14 15" key="2">
    <citation type="submission" date="2018-08" db="EMBL/GenBank/DDBJ databases">
        <title>A genome reference for cultivated species of the human gut microbiota.</title>
        <authorList>
            <person name="Zou Y."/>
            <person name="Xue W."/>
            <person name="Luo G."/>
        </authorList>
    </citation>
    <scope>NUCLEOTIDE SEQUENCE [LARGE SCALE GENOMIC DNA]</scope>
    <source>
        <strain evidence="11 16">AF14-42</strain>
        <strain evidence="12 15">AM50-4</strain>
        <strain evidence="10 14">OM07-9</strain>
    </source>
</reference>
<dbReference type="EMBL" id="QSTL01000011">
    <property type="protein sequence ID" value="RGM54608.1"/>
    <property type="molecule type" value="Genomic_DNA"/>
</dbReference>
<dbReference type="EMBL" id="QRZC01000005">
    <property type="protein sequence ID" value="RGV44053.1"/>
    <property type="molecule type" value="Genomic_DNA"/>
</dbReference>
<dbReference type="Proteomes" id="UP000487221">
    <property type="component" value="Unassembled WGS sequence"/>
</dbReference>
<dbReference type="PANTHER" id="PTHR22916:SF51">
    <property type="entry name" value="GLYCOSYLTRANSFERASE EPSH-RELATED"/>
    <property type="match status" value="1"/>
</dbReference>
<keyword evidence="1 9" id="KW-0328">Glycosyltransferase</keyword>
<evidence type="ECO:0000313" key="17">
    <source>
        <dbReference type="Proteomes" id="UP000442334"/>
    </source>
</evidence>
<dbReference type="EMBL" id="QSEE01000008">
    <property type="protein sequence ID" value="RGZ48966.1"/>
    <property type="molecule type" value="Genomic_DNA"/>
</dbReference>
<gene>
    <name evidence="5" type="primary">kfoC_1</name>
    <name evidence="12" type="ORF">DW988_09500</name>
    <name evidence="11" type="ORF">DWW14_05800</name>
    <name evidence="10" type="ORF">DXC07_12725</name>
    <name evidence="5" type="ORF">ERS417307_01103</name>
    <name evidence="8" type="ORF">GAP48_07685</name>
    <name evidence="7" type="ORF">GAQ34_05535</name>
    <name evidence="6" type="ORF">GAQ44_08730</name>
    <name evidence="9" type="ORF">POZ10_08810</name>
</gene>
<keyword evidence="3" id="KW-1133">Transmembrane helix</keyword>
<evidence type="ECO:0000313" key="9">
    <source>
        <dbReference type="EMBL" id="MDC1900720.1"/>
    </source>
</evidence>
<dbReference type="InterPro" id="IPR001173">
    <property type="entry name" value="Glyco_trans_2-like"/>
</dbReference>
<evidence type="ECO:0000313" key="14">
    <source>
        <dbReference type="Proteomes" id="UP000261295"/>
    </source>
</evidence>
<evidence type="ECO:0000313" key="12">
    <source>
        <dbReference type="EMBL" id="RGZ48966.1"/>
    </source>
</evidence>
<dbReference type="GO" id="GO:0016758">
    <property type="term" value="F:hexosyltransferase activity"/>
    <property type="evidence" value="ECO:0007669"/>
    <property type="project" value="UniProtKB-ARBA"/>
</dbReference>
<dbReference type="EMBL" id="WCTJ01000009">
    <property type="protein sequence ID" value="KAB4256146.1"/>
    <property type="molecule type" value="Genomic_DNA"/>
</dbReference>
<organism evidence="5 13">
    <name type="scientific">Bacteroides uniformis</name>
    <dbReference type="NCBI Taxonomy" id="820"/>
    <lineage>
        <taxon>Bacteria</taxon>
        <taxon>Pseudomonadati</taxon>
        <taxon>Bacteroidota</taxon>
        <taxon>Bacteroidia</taxon>
        <taxon>Bacteroidales</taxon>
        <taxon>Bacteroidaceae</taxon>
        <taxon>Bacteroides</taxon>
    </lineage>
</organism>
<dbReference type="EMBL" id="CYZF01000003">
    <property type="protein sequence ID" value="CUO16821.1"/>
    <property type="molecule type" value="Genomic_DNA"/>
</dbReference>
<dbReference type="Proteomes" id="UP001222603">
    <property type="component" value="Unassembled WGS sequence"/>
</dbReference>
<dbReference type="AlphaFoldDB" id="A0A174CTI5"/>
<evidence type="ECO:0000313" key="19">
    <source>
        <dbReference type="Proteomes" id="UP000487989"/>
    </source>
</evidence>
<dbReference type="Proteomes" id="UP000442334">
    <property type="component" value="Unassembled WGS sequence"/>
</dbReference>
<evidence type="ECO:0000313" key="7">
    <source>
        <dbReference type="EMBL" id="KAB4186845.1"/>
    </source>
</evidence>
<sequence>MAEIKMSIIVPAYNAEKYLERCLDSLVNQDLSTKEYEVIVINDGSTDRTGAILHEYSNRYSYFHCITVENSGVSEARNYGCRKAKGKYFLFVDADDWIQSNVLQYVYDSLEKDELDILVMDFQYWDEKGKLPKEFNRVSDEKVLSAQVWSGTDFMQQFLPQVVWCNAYRASFWQEHKLKFLPIRHEDEEIIPRIFFYARRVKYSSIIFYHYYKNSDSFMMNYDEHASLYMLQAMESLEAFRQKNVKTEKMNSFFKNLIARRLLTTFRIGIRKGIPARFQHEMIVQMKAKGLSPLPKGKGIMHIFLYKYAPSLFIAYYRSKEKRKRK</sequence>
<dbReference type="SUPFAM" id="SSF53448">
    <property type="entry name" value="Nucleotide-diphospho-sugar transferases"/>
    <property type="match status" value="1"/>
</dbReference>
<evidence type="ECO:0000313" key="5">
    <source>
        <dbReference type="EMBL" id="CUO16821.1"/>
    </source>
</evidence>
<name>A0A174CTI5_BACUN</name>
<dbReference type="Proteomes" id="UP000095419">
    <property type="component" value="Unassembled WGS sequence"/>
</dbReference>
<evidence type="ECO:0000313" key="6">
    <source>
        <dbReference type="EMBL" id="KAB4184466.1"/>
    </source>
</evidence>
<evidence type="ECO:0000256" key="3">
    <source>
        <dbReference type="SAM" id="Phobius"/>
    </source>
</evidence>
<keyword evidence="3" id="KW-0472">Membrane</keyword>
<reference evidence="5 13" key="1">
    <citation type="submission" date="2015-09" db="EMBL/GenBank/DDBJ databases">
        <authorList>
            <consortium name="Pathogen Informatics"/>
        </authorList>
    </citation>
    <scope>NUCLEOTIDE SEQUENCE [LARGE SCALE GENOMIC DNA]</scope>
    <source>
        <strain evidence="5 13">2789STDY5608791</strain>
    </source>
</reference>
<dbReference type="Proteomes" id="UP000283684">
    <property type="component" value="Unassembled WGS sequence"/>
</dbReference>
<dbReference type="Proteomes" id="UP000487989">
    <property type="component" value="Unassembled WGS sequence"/>
</dbReference>
<evidence type="ECO:0000313" key="10">
    <source>
        <dbReference type="EMBL" id="RGM54608.1"/>
    </source>
</evidence>
<dbReference type="EMBL" id="JAQNSI010000248">
    <property type="protein sequence ID" value="MDC1900720.1"/>
    <property type="molecule type" value="Genomic_DNA"/>
</dbReference>
<dbReference type="RefSeq" id="WP_057087410.1">
    <property type="nucleotide sequence ID" value="NZ_CAXSUA010000002.1"/>
</dbReference>
<dbReference type="Proteomes" id="UP000261295">
    <property type="component" value="Unassembled WGS sequence"/>
</dbReference>
<evidence type="ECO:0000313" key="8">
    <source>
        <dbReference type="EMBL" id="KAB4256146.1"/>
    </source>
</evidence>
<proteinExistence type="predicted"/>
<reference evidence="17 18" key="3">
    <citation type="journal article" date="2019" name="Nat. Med.">
        <title>A library of human gut bacterial isolates paired with longitudinal multiomics data enables mechanistic microbiome research.</title>
        <authorList>
            <person name="Poyet M."/>
            <person name="Groussin M."/>
            <person name="Gibbons S.M."/>
            <person name="Avila-Pacheco J."/>
            <person name="Jiang X."/>
            <person name="Kearney S.M."/>
            <person name="Perrotta A.R."/>
            <person name="Berdy B."/>
            <person name="Zhao S."/>
            <person name="Lieberman T.D."/>
            <person name="Swanson P.K."/>
            <person name="Smith M."/>
            <person name="Roesemann S."/>
            <person name="Alexander J.E."/>
            <person name="Rich S.A."/>
            <person name="Livny J."/>
            <person name="Vlamakis H."/>
            <person name="Clish C."/>
            <person name="Bullock K."/>
            <person name="Deik A."/>
            <person name="Scott J."/>
            <person name="Pierce K.A."/>
            <person name="Xavier R.J."/>
            <person name="Alm E.J."/>
        </authorList>
    </citation>
    <scope>NUCLEOTIDE SEQUENCE [LARGE SCALE GENOMIC DNA]</scope>
    <source>
        <strain evidence="6 18">BIOML-A19</strain>
        <strain evidence="7 17">BIOML-A21</strain>
        <strain evidence="8 19">BIOML-A3</strain>
    </source>
</reference>
<dbReference type="EMBL" id="WCUA01000004">
    <property type="protein sequence ID" value="KAB4186845.1"/>
    <property type="molecule type" value="Genomic_DNA"/>
</dbReference>
<evidence type="ECO:0000313" key="13">
    <source>
        <dbReference type="Proteomes" id="UP000095419"/>
    </source>
</evidence>
<dbReference type="Gene3D" id="3.90.550.10">
    <property type="entry name" value="Spore Coat Polysaccharide Biosynthesis Protein SpsA, Chain A"/>
    <property type="match status" value="1"/>
</dbReference>
<evidence type="ECO:0000313" key="15">
    <source>
        <dbReference type="Proteomes" id="UP000283684"/>
    </source>
</evidence>
<evidence type="ECO:0000259" key="4">
    <source>
        <dbReference type="Pfam" id="PF00535"/>
    </source>
</evidence>
<dbReference type="CDD" id="cd00761">
    <property type="entry name" value="Glyco_tranf_GTA_type"/>
    <property type="match status" value="1"/>
</dbReference>
<evidence type="ECO:0000313" key="18">
    <source>
        <dbReference type="Proteomes" id="UP000487221"/>
    </source>
</evidence>
<evidence type="ECO:0000313" key="11">
    <source>
        <dbReference type="EMBL" id="RGV44053.1"/>
    </source>
</evidence>
<feature type="transmembrane region" description="Helical" evidence="3">
    <location>
        <begin position="299"/>
        <end position="317"/>
    </location>
</feature>
<dbReference type="InterPro" id="IPR029044">
    <property type="entry name" value="Nucleotide-diphossugar_trans"/>
</dbReference>
<feature type="domain" description="Glycosyltransferase 2-like" evidence="4">
    <location>
        <begin position="7"/>
        <end position="131"/>
    </location>
</feature>
<dbReference type="Pfam" id="PF00535">
    <property type="entry name" value="Glycos_transf_2"/>
    <property type="match status" value="1"/>
</dbReference>
<keyword evidence="3" id="KW-0812">Transmembrane</keyword>
<dbReference type="Proteomes" id="UP000285343">
    <property type="component" value="Unassembled WGS sequence"/>
</dbReference>
<evidence type="ECO:0000256" key="2">
    <source>
        <dbReference type="ARBA" id="ARBA00022679"/>
    </source>
</evidence>
<dbReference type="EMBL" id="WCTY01000014">
    <property type="protein sequence ID" value="KAB4184466.1"/>
    <property type="molecule type" value="Genomic_DNA"/>
</dbReference>
<accession>A0A174CTI5</accession>
<dbReference type="PANTHER" id="PTHR22916">
    <property type="entry name" value="GLYCOSYLTRANSFERASE"/>
    <property type="match status" value="1"/>
</dbReference>
<reference evidence="9" key="4">
    <citation type="submission" date="2022-10" db="EMBL/GenBank/DDBJ databases">
        <title>Human gut microbiome strain richness.</title>
        <authorList>
            <person name="Chen-Liaw A."/>
        </authorList>
    </citation>
    <scope>NUCLEOTIDE SEQUENCE</scope>
    <source>
        <strain evidence="9">1001713st1_F9_1001713B170221_170320</strain>
    </source>
</reference>
<protein>
    <submittedName>
        <fullName evidence="5">Glycosyltransferase</fullName>
        <ecNumber evidence="9">2.4.-.-</ecNumber>
    </submittedName>
</protein>
<dbReference type="EC" id="2.4.-.-" evidence="9"/>
<evidence type="ECO:0000313" key="16">
    <source>
        <dbReference type="Proteomes" id="UP000285343"/>
    </source>
</evidence>